<keyword evidence="3" id="KW-0328">Glycosyltransferase</keyword>
<dbReference type="EMBL" id="BIMW01000058">
    <property type="protein sequence ID" value="GCE92967.1"/>
    <property type="molecule type" value="Genomic_DNA"/>
</dbReference>
<feature type="transmembrane region" description="Helical" evidence="8">
    <location>
        <begin position="204"/>
        <end position="221"/>
    </location>
</feature>
<feature type="transmembrane region" description="Helical" evidence="8">
    <location>
        <begin position="251"/>
        <end position="273"/>
    </location>
</feature>
<organism evidence="10 11">
    <name type="scientific">Limnospira platensis NIES-46</name>
    <dbReference type="NCBI Taxonomy" id="1236695"/>
    <lineage>
        <taxon>Bacteria</taxon>
        <taxon>Bacillati</taxon>
        <taxon>Cyanobacteriota</taxon>
        <taxon>Cyanophyceae</taxon>
        <taxon>Oscillatoriophycideae</taxon>
        <taxon>Oscillatoriales</taxon>
        <taxon>Sirenicapillariaceae</taxon>
        <taxon>Limnospira</taxon>
    </lineage>
</organism>
<reference evidence="10 11" key="1">
    <citation type="journal article" date="2019" name="J Genomics">
        <title>The Draft Genome of a Hydrogen-producing Cyanobacterium, Arthrospira platensis NIES-46.</title>
        <authorList>
            <person name="Suzuki S."/>
            <person name="Yamaguchi H."/>
            <person name="Kawachi M."/>
        </authorList>
    </citation>
    <scope>NUCLEOTIDE SEQUENCE [LARGE SCALE GENOMIC DNA]</scope>
    <source>
        <strain evidence="10 11">NIES-46</strain>
    </source>
</reference>
<evidence type="ECO:0000256" key="5">
    <source>
        <dbReference type="ARBA" id="ARBA00022692"/>
    </source>
</evidence>
<feature type="transmembrane region" description="Helical" evidence="8">
    <location>
        <begin position="93"/>
        <end position="116"/>
    </location>
</feature>
<feature type="transmembrane region" description="Helical" evidence="8">
    <location>
        <begin position="293"/>
        <end position="312"/>
    </location>
</feature>
<evidence type="ECO:0000256" key="4">
    <source>
        <dbReference type="ARBA" id="ARBA00022679"/>
    </source>
</evidence>
<evidence type="ECO:0000256" key="7">
    <source>
        <dbReference type="ARBA" id="ARBA00023136"/>
    </source>
</evidence>
<evidence type="ECO:0000256" key="3">
    <source>
        <dbReference type="ARBA" id="ARBA00022676"/>
    </source>
</evidence>
<evidence type="ECO:0000313" key="11">
    <source>
        <dbReference type="Proteomes" id="UP000326169"/>
    </source>
</evidence>
<feature type="transmembrane region" description="Helical" evidence="8">
    <location>
        <begin position="173"/>
        <end position="192"/>
    </location>
</feature>
<feature type="transmembrane region" description="Helical" evidence="8">
    <location>
        <begin position="484"/>
        <end position="502"/>
    </location>
</feature>
<comment type="caution">
    <text evidence="10">The sequence shown here is derived from an EMBL/GenBank/DDBJ whole genome shotgun (WGS) entry which is preliminary data.</text>
</comment>
<keyword evidence="2" id="KW-1003">Cell membrane</keyword>
<gene>
    <name evidence="10" type="ORF">NIES46_10160</name>
</gene>
<proteinExistence type="predicted"/>
<evidence type="ECO:0000256" key="8">
    <source>
        <dbReference type="SAM" id="Phobius"/>
    </source>
</evidence>
<evidence type="ECO:0000256" key="1">
    <source>
        <dbReference type="ARBA" id="ARBA00004651"/>
    </source>
</evidence>
<keyword evidence="5 8" id="KW-0812">Transmembrane</keyword>
<keyword evidence="4" id="KW-0808">Transferase</keyword>
<feature type="transmembrane region" description="Helical" evidence="8">
    <location>
        <begin position="432"/>
        <end position="454"/>
    </location>
</feature>
<feature type="transmembrane region" description="Helical" evidence="8">
    <location>
        <begin position="49"/>
        <end position="72"/>
    </location>
</feature>
<evidence type="ECO:0000313" key="10">
    <source>
        <dbReference type="EMBL" id="GCE92967.1"/>
    </source>
</evidence>
<evidence type="ECO:0000256" key="6">
    <source>
        <dbReference type="ARBA" id="ARBA00022989"/>
    </source>
</evidence>
<feature type="transmembrane region" description="Helical" evidence="8">
    <location>
        <begin position="401"/>
        <end position="420"/>
    </location>
</feature>
<accession>A0A5M3T268</accession>
<dbReference type="RefSeq" id="WP_014275433.1">
    <property type="nucleotide sequence ID" value="NZ_BIMW01000058.1"/>
</dbReference>
<dbReference type="Pfam" id="PF13231">
    <property type="entry name" value="PMT_2"/>
    <property type="match status" value="1"/>
</dbReference>
<name>A0A5M3T268_LIMPL</name>
<feature type="domain" description="Glycosyltransferase RgtA/B/C/D-like" evidence="9">
    <location>
        <begin position="166"/>
        <end position="307"/>
    </location>
</feature>
<feature type="transmembrane region" description="Helical" evidence="8">
    <location>
        <begin position="227"/>
        <end position="244"/>
    </location>
</feature>
<sequence>MSAILILLPLIFLFLIFRQSGQGWRSGILSTGLAWGTLVVLITELLSMFGWLKFMPLFMVWIIVNIILGLTVGKILRTSQIKLVNWQFDNISVFLKLAIASVAVIILIIGLTAAIAPPNNWDSMTYHMSRVVHWMQNGSVNHYPTSITRQISLGLWSGFAVTNLQILSGGDRLANFVQWVSMVGSIIGISLIAKQLGGGLRSQVFAAVFCATIPMGILQASSTQTDYVGAFWMVAFVYYTLISIQDKKRVSYPLAIGASLGLAVLTKGTAYFYLFPFGLWFGLVSLQQCGWKVWQPFMVIGAIALAINFGHFQRNYEVFGSILGTSGDYKLEVFSIPILISNTIRNIALHLSTSSRDINLLLINGIAAVHQLIGVDINDQRTTFPPGQNFDIHTLINHEDLAGNPIHIILFMGLSILFVIKLPKFPQPQRYYLAIYMLSIIVGFLLFCTLIAWSPWRSRLHLPLFVLSSAFIGVIMDKLLKPKIANSVAIIMIIASLLWLIFNESRPLVFNSKILSENQVNNLWTLSRNDQYFINIPKLQAPYSESVDFILTENCKDVGLILGGDTWEYPFWVLFKQKSDRPITLRHIMINNESAIKAKISPHQDFSPCAIIASGVAEINNPEIIIDQQVYQPQWSKEVVTVFIKHN</sequence>
<dbReference type="InterPro" id="IPR050297">
    <property type="entry name" value="LipidA_mod_glycosyltrf_83"/>
</dbReference>
<comment type="subcellular location">
    <subcellularLocation>
        <location evidence="1">Cell membrane</location>
        <topology evidence="1">Multi-pass membrane protein</topology>
    </subcellularLocation>
</comment>
<protein>
    <recommendedName>
        <fullName evidence="9">Glycosyltransferase RgtA/B/C/D-like domain-containing protein</fullName>
    </recommendedName>
</protein>
<dbReference type="InterPro" id="IPR038731">
    <property type="entry name" value="RgtA/B/C-like"/>
</dbReference>
<evidence type="ECO:0000259" key="9">
    <source>
        <dbReference type="Pfam" id="PF13231"/>
    </source>
</evidence>
<dbReference type="PANTHER" id="PTHR33908:SF11">
    <property type="entry name" value="MEMBRANE PROTEIN"/>
    <property type="match status" value="1"/>
</dbReference>
<dbReference type="Proteomes" id="UP000326169">
    <property type="component" value="Unassembled WGS sequence"/>
</dbReference>
<dbReference type="PANTHER" id="PTHR33908">
    <property type="entry name" value="MANNOSYLTRANSFERASE YKCB-RELATED"/>
    <property type="match status" value="1"/>
</dbReference>
<keyword evidence="7 8" id="KW-0472">Membrane</keyword>
<keyword evidence="11" id="KW-1185">Reference proteome</keyword>
<evidence type="ECO:0000256" key="2">
    <source>
        <dbReference type="ARBA" id="ARBA00022475"/>
    </source>
</evidence>
<keyword evidence="6 8" id="KW-1133">Transmembrane helix</keyword>
<dbReference type="GeneID" id="301681923"/>